<dbReference type="Gene3D" id="2.60.120.260">
    <property type="entry name" value="Galactose-binding domain-like"/>
    <property type="match status" value="1"/>
</dbReference>
<feature type="region of interest" description="Disordered" evidence="12">
    <location>
        <begin position="1"/>
        <end position="36"/>
    </location>
</feature>
<dbReference type="InterPro" id="IPR050288">
    <property type="entry name" value="Cellulose_deg_GH3"/>
</dbReference>
<evidence type="ECO:0000256" key="4">
    <source>
        <dbReference type="ARBA" id="ARBA00012744"/>
    </source>
</evidence>
<dbReference type="InterPro" id="IPR026891">
    <property type="entry name" value="Fn3-like"/>
</dbReference>
<dbReference type="Gene3D" id="2.60.40.10">
    <property type="entry name" value="Immunoglobulins"/>
    <property type="match status" value="1"/>
</dbReference>
<evidence type="ECO:0000256" key="3">
    <source>
        <dbReference type="ARBA" id="ARBA00005336"/>
    </source>
</evidence>
<evidence type="ECO:0000256" key="10">
    <source>
        <dbReference type="ARBA" id="ARBA00023326"/>
    </source>
</evidence>
<organism evidence="14 15">
    <name type="scientific">Penicillium olsonii</name>
    <dbReference type="NCBI Taxonomy" id="99116"/>
    <lineage>
        <taxon>Eukaryota</taxon>
        <taxon>Fungi</taxon>
        <taxon>Dikarya</taxon>
        <taxon>Ascomycota</taxon>
        <taxon>Pezizomycotina</taxon>
        <taxon>Eurotiomycetes</taxon>
        <taxon>Eurotiomycetidae</taxon>
        <taxon>Eurotiales</taxon>
        <taxon>Aspergillaceae</taxon>
        <taxon>Penicillium</taxon>
    </lineage>
</organism>
<dbReference type="EMBL" id="CAJVOS010000006">
    <property type="protein sequence ID" value="CAG7941905.1"/>
    <property type="molecule type" value="Genomic_DNA"/>
</dbReference>
<dbReference type="Pfam" id="PF01915">
    <property type="entry name" value="Glyco_hydro_3_C"/>
    <property type="match status" value="1"/>
</dbReference>
<evidence type="ECO:0000259" key="13">
    <source>
        <dbReference type="PROSITE" id="PS51820"/>
    </source>
</evidence>
<gene>
    <name evidence="14" type="ORF">POLS_LOCUS212</name>
</gene>
<comment type="catalytic activity">
    <reaction evidence="1 11">
        <text>Hydrolysis of terminal, non-reducing beta-D-glucosyl residues with release of beta-D-glucose.</text>
        <dbReference type="EC" id="3.2.1.21"/>
    </reaction>
</comment>
<dbReference type="GO" id="GO:0008422">
    <property type="term" value="F:beta-glucosidase activity"/>
    <property type="evidence" value="ECO:0007669"/>
    <property type="project" value="UniProtKB-EC"/>
</dbReference>
<dbReference type="InterPro" id="IPR036881">
    <property type="entry name" value="Glyco_hydro_3_C_sf"/>
</dbReference>
<dbReference type="OrthoDB" id="47059at2759"/>
<evidence type="ECO:0000313" key="15">
    <source>
        <dbReference type="Proteomes" id="UP001153618"/>
    </source>
</evidence>
<name>A0A9W4H9S9_PENOL</name>
<dbReference type="InterPro" id="IPR019800">
    <property type="entry name" value="Glyco_hydro_3_AS"/>
</dbReference>
<dbReference type="PANTHER" id="PTHR42715">
    <property type="entry name" value="BETA-GLUCOSIDASE"/>
    <property type="match status" value="1"/>
</dbReference>
<keyword evidence="5 11" id="KW-0378">Hydrolase</keyword>
<evidence type="ECO:0000256" key="6">
    <source>
        <dbReference type="ARBA" id="ARBA00023001"/>
    </source>
</evidence>
<protein>
    <recommendedName>
        <fullName evidence="4 11">beta-glucosidase</fullName>
        <ecNumber evidence="4 11">3.2.1.21</ecNumber>
    </recommendedName>
</protein>
<dbReference type="InterPro" id="IPR013783">
    <property type="entry name" value="Ig-like_fold"/>
</dbReference>
<feature type="compositionally biased region" description="Basic and acidic residues" evidence="12">
    <location>
        <begin position="1"/>
        <end position="14"/>
    </location>
</feature>
<accession>A0A9W4H9S9</accession>
<dbReference type="EC" id="3.2.1.21" evidence="4 11"/>
<dbReference type="InterPro" id="IPR002772">
    <property type="entry name" value="Glyco_hydro_3_C"/>
</dbReference>
<comment type="similarity">
    <text evidence="3 11">Belongs to the glycosyl hydrolase 3 family.</text>
</comment>
<evidence type="ECO:0000256" key="8">
    <source>
        <dbReference type="ARBA" id="ARBA00023277"/>
    </source>
</evidence>
<dbReference type="InterPro" id="IPR001764">
    <property type="entry name" value="Glyco_hydro_3_N"/>
</dbReference>
<evidence type="ECO:0000256" key="5">
    <source>
        <dbReference type="ARBA" id="ARBA00022801"/>
    </source>
</evidence>
<dbReference type="Proteomes" id="UP001153618">
    <property type="component" value="Unassembled WGS sequence"/>
</dbReference>
<dbReference type="Gene3D" id="3.40.50.1700">
    <property type="entry name" value="Glycoside hydrolase family 3 C-terminal domain"/>
    <property type="match status" value="1"/>
</dbReference>
<evidence type="ECO:0000256" key="7">
    <source>
        <dbReference type="ARBA" id="ARBA00023180"/>
    </source>
</evidence>
<keyword evidence="10 11" id="KW-0624">Polysaccharide degradation</keyword>
<dbReference type="SUPFAM" id="SSF52279">
    <property type="entry name" value="Beta-D-glucan exohydrolase, C-terminal domain"/>
    <property type="match status" value="1"/>
</dbReference>
<dbReference type="SMART" id="SM01217">
    <property type="entry name" value="Fn3_like"/>
    <property type="match status" value="1"/>
</dbReference>
<keyword evidence="9 11" id="KW-0326">Glycosidase</keyword>
<dbReference type="PROSITE" id="PS51820">
    <property type="entry name" value="PA14"/>
    <property type="match status" value="1"/>
</dbReference>
<keyword evidence="6" id="KW-0136">Cellulose degradation</keyword>
<dbReference type="Pfam" id="PF00933">
    <property type="entry name" value="Glyco_hydro_3"/>
    <property type="match status" value="1"/>
</dbReference>
<dbReference type="InterPro" id="IPR017853">
    <property type="entry name" value="GH"/>
</dbReference>
<reference evidence="14" key="1">
    <citation type="submission" date="2021-07" db="EMBL/GenBank/DDBJ databases">
        <authorList>
            <person name="Branca A.L. A."/>
        </authorList>
    </citation>
    <scope>NUCLEOTIDE SEQUENCE</scope>
</reference>
<dbReference type="SUPFAM" id="SSF51445">
    <property type="entry name" value="(Trans)glycosidases"/>
    <property type="match status" value="1"/>
</dbReference>
<dbReference type="Gene3D" id="3.20.20.300">
    <property type="entry name" value="Glycoside hydrolase, family 3, N-terminal domain"/>
    <property type="match status" value="1"/>
</dbReference>
<evidence type="ECO:0000256" key="12">
    <source>
        <dbReference type="SAM" id="MobiDB-lite"/>
    </source>
</evidence>
<evidence type="ECO:0000256" key="2">
    <source>
        <dbReference type="ARBA" id="ARBA00004987"/>
    </source>
</evidence>
<dbReference type="PRINTS" id="PR00133">
    <property type="entry name" value="GLHYDRLASE3"/>
</dbReference>
<feature type="domain" description="PA14" evidence="13">
    <location>
        <begin position="436"/>
        <end position="595"/>
    </location>
</feature>
<evidence type="ECO:0000256" key="9">
    <source>
        <dbReference type="ARBA" id="ARBA00023295"/>
    </source>
</evidence>
<evidence type="ECO:0000256" key="1">
    <source>
        <dbReference type="ARBA" id="ARBA00000448"/>
    </source>
</evidence>
<dbReference type="PROSITE" id="PS00775">
    <property type="entry name" value="GLYCOSYL_HYDROL_F3"/>
    <property type="match status" value="1"/>
</dbReference>
<dbReference type="FunFam" id="2.60.40.10:FF:000495">
    <property type="entry name" value="Periplasmic beta-glucosidase"/>
    <property type="match status" value="1"/>
</dbReference>
<keyword evidence="7" id="KW-0325">Glycoprotein</keyword>
<proteinExistence type="inferred from homology"/>
<comment type="pathway">
    <text evidence="2 11">Glycan metabolism; cellulose degradation.</text>
</comment>
<keyword evidence="8 11" id="KW-0119">Carbohydrate metabolism</keyword>
<dbReference type="GO" id="GO:0030245">
    <property type="term" value="P:cellulose catabolic process"/>
    <property type="evidence" value="ECO:0007669"/>
    <property type="project" value="UniProtKB-KW"/>
</dbReference>
<dbReference type="AlphaFoldDB" id="A0A9W4H9S9"/>
<evidence type="ECO:0000313" key="14">
    <source>
        <dbReference type="EMBL" id="CAG7941905.1"/>
    </source>
</evidence>
<dbReference type="InterPro" id="IPR036962">
    <property type="entry name" value="Glyco_hydro_3_N_sf"/>
</dbReference>
<dbReference type="InterPro" id="IPR037524">
    <property type="entry name" value="PA14/GLEYA"/>
</dbReference>
<comment type="caution">
    <text evidence="14">The sequence shown here is derived from an EMBL/GenBank/DDBJ whole genome shotgun (WGS) entry which is preliminary data.</text>
</comment>
<keyword evidence="15" id="KW-1185">Reference proteome</keyword>
<evidence type="ECO:0000256" key="11">
    <source>
        <dbReference type="RuleBase" id="RU361161"/>
    </source>
</evidence>
<dbReference type="PANTHER" id="PTHR42715:SF3">
    <property type="entry name" value="BETA-GLUCOSIDASE B-RELATED"/>
    <property type="match status" value="1"/>
</dbReference>
<sequence>MPSHGDKDRNEPDKLNTIATQRSPFPNHPPPRQHSIMGPIDVEKVLAELTLQEKIKMLSGHDTWSTSAIERLEIPAITTTDGPHGARGTSFFNGPPGMLTPTATAMGATFDRALMGAVGQMLGKETREKGCQVLLAPTVCLQRSPLIGRGFEAFGEDPWLSGTMAADYINGVQSESVACAIKHYAAHDQSSQSQEDSIWASERTLRELHLLPFQIAVMQANPWAVMTSYHKINGIHAAEHPWLIDQLLRNDLGWDGLVMSDWFGTYSTTEALNAGLDLEMPGPTRWRGQLLFWAVVSKKVKLSKLDAAVRNYLNLLNKVQPALEQPVEQSAAGDSPAKRALCRKVAAESIVLLKNEKGFLPLDPKRADKKYALIGPGAVYPAVSGGGSADLIPYYISKPLDALSEVVGAENVTTNVGCYGHLFTPCLSSGITVPGSDRKGYYVEYFMQEPDMGRQVKPLVTTTTQQAQMFFADNLPDGITEGFWVRVTTTYTAEATGPIRIGLCVAGKGRLYIDGVEKIDLFTSHPKKTLQTPMFDQYSMEVTTILDAVKDGKYEIMVLLHNGSLTPSVGALSSGGLRIGCCEHFDPAAKLAEAVELAQTVDYPIVIAGLNSDWESEAIDRKSLALAPQVDELIEAVIRANPHTIVVTQAGCPITLPWVDSAKTLVHAWYGGQETGNGIMDVLFGKVNPSGRLSVTFPKRLEDTPAFLSFGKQEKQLYYGEGVFIGHRYYEKLKTPPLFYFGYGLSYTTFAYRDLQMPSSIDLATQPTFNVSVTLQNTGTRDGAEIVQVYVADLASSIQRPVKELKGYQKVFVAAGETVVVSVTLDKYALSFWSHDHEQWLAEKGTFETIIATSADPRDEVLRRRFELVENYLWSGK</sequence>
<dbReference type="Pfam" id="PF14310">
    <property type="entry name" value="Fn3-like"/>
    <property type="match status" value="1"/>
</dbReference>